<dbReference type="Gramene" id="TraesSYM7D03G04373000.1">
    <property type="protein sequence ID" value="TraesSYM7D03G04373000.1"/>
    <property type="gene ID" value="TraesSYM7D03G04373000"/>
</dbReference>
<feature type="transmembrane region" description="Helical" evidence="2">
    <location>
        <begin position="83"/>
        <end position="107"/>
    </location>
</feature>
<dbReference type="Gramene" id="TraesMAC7D03G04312610.1">
    <property type="protein sequence ID" value="TraesMAC7D03G04312610.1"/>
    <property type="gene ID" value="TraesMAC7D03G04312610"/>
</dbReference>
<dbReference type="Gramene" id="TraesARI7D03G04395300.1">
    <property type="protein sequence ID" value="TraesARI7D03G04395300.1"/>
    <property type="gene ID" value="TraesARI7D03G04395300"/>
</dbReference>
<feature type="transmembrane region" description="Helical" evidence="2">
    <location>
        <begin position="719"/>
        <end position="736"/>
    </location>
</feature>
<evidence type="ECO:0000259" key="3">
    <source>
        <dbReference type="Pfam" id="PF13962"/>
    </source>
</evidence>
<feature type="transmembrane region" description="Helical" evidence="2">
    <location>
        <begin position="571"/>
        <end position="591"/>
    </location>
</feature>
<feature type="region of interest" description="Disordered" evidence="1">
    <location>
        <begin position="668"/>
        <end position="712"/>
    </location>
</feature>
<evidence type="ECO:0000256" key="2">
    <source>
        <dbReference type="SAM" id="Phobius"/>
    </source>
</evidence>
<dbReference type="Gramene" id="TraesROB_scaffold_096258_01G000100.1">
    <property type="protein sequence ID" value="TraesROB_scaffold_096258_01G000100.1"/>
    <property type="gene ID" value="TraesROB_scaffold_096258_01G000100"/>
</dbReference>
<dbReference type="Gramene" id="TraesCAD_scaffold_094383_01G000100.1">
    <property type="protein sequence ID" value="TraesCAD_scaffold_094383_01G000100.1"/>
    <property type="gene ID" value="TraesCAD_scaffold_094383_01G000100"/>
</dbReference>
<feature type="domain" description="PGG" evidence="3">
    <location>
        <begin position="27"/>
        <end position="146"/>
    </location>
</feature>
<reference evidence="4" key="1">
    <citation type="submission" date="2018-08" db="EMBL/GenBank/DDBJ databases">
        <authorList>
            <person name="Rossello M."/>
        </authorList>
    </citation>
    <scope>NUCLEOTIDE SEQUENCE [LARGE SCALE GENOMIC DNA]</scope>
    <source>
        <strain evidence="4">cv. Chinese Spring</strain>
    </source>
</reference>
<feature type="domain" description="PGG" evidence="3">
    <location>
        <begin position="711"/>
        <end position="825"/>
    </location>
</feature>
<keyword evidence="2" id="KW-1133">Transmembrane helix</keyword>
<feature type="transmembrane region" description="Helical" evidence="2">
    <location>
        <begin position="35"/>
        <end position="52"/>
    </location>
</feature>
<keyword evidence="5" id="KW-1185">Reference proteome</keyword>
<dbReference type="Proteomes" id="UP000019116">
    <property type="component" value="Chromosome 7D"/>
</dbReference>
<feature type="transmembrane region" description="Helical" evidence="2">
    <location>
        <begin position="148"/>
        <end position="172"/>
    </location>
</feature>
<feature type="transmembrane region" description="Helical" evidence="2">
    <location>
        <begin position="201"/>
        <end position="225"/>
    </location>
</feature>
<feature type="transmembrane region" description="Helical" evidence="2">
    <location>
        <begin position="119"/>
        <end position="142"/>
    </location>
</feature>
<dbReference type="Gramene" id="TraesLAC7D03G04267050.1">
    <property type="protein sequence ID" value="TraesLAC7D03G04267050.1"/>
    <property type="gene ID" value="TraesLAC7D03G04267050"/>
</dbReference>
<feature type="transmembrane region" description="Helical" evidence="2">
    <location>
        <begin position="482"/>
        <end position="502"/>
    </location>
</feature>
<feature type="transmembrane region" description="Helical" evidence="2">
    <location>
        <begin position="632"/>
        <end position="654"/>
    </location>
</feature>
<feature type="transmembrane region" description="Helical" evidence="2">
    <location>
        <begin position="523"/>
        <end position="539"/>
    </location>
</feature>
<dbReference type="PANTHER" id="PTHR24177:SF395">
    <property type="entry name" value="PGG DOMAIN-CONTAINING PROTEIN"/>
    <property type="match status" value="1"/>
</dbReference>
<feature type="transmembrane region" description="Helical" evidence="2">
    <location>
        <begin position="453"/>
        <end position="470"/>
    </location>
</feature>
<feature type="transmembrane region" description="Helical" evidence="2">
    <location>
        <begin position="312"/>
        <end position="332"/>
    </location>
</feature>
<dbReference type="Gramene" id="TraesNOR7D03G04368830.1">
    <property type="protein sequence ID" value="TraesNOR7D03G04368830.1"/>
    <property type="gene ID" value="TraesNOR7D03G04368830"/>
</dbReference>
<feature type="domain" description="PGG" evidence="3">
    <location>
        <begin position="369"/>
        <end position="476"/>
    </location>
</feature>
<feature type="compositionally biased region" description="Basic and acidic residues" evidence="1">
    <location>
        <begin position="696"/>
        <end position="712"/>
    </location>
</feature>
<evidence type="ECO:0000313" key="5">
    <source>
        <dbReference type="Proteomes" id="UP000019116"/>
    </source>
</evidence>
<protein>
    <recommendedName>
        <fullName evidence="3">PGG domain-containing protein</fullName>
    </recommendedName>
</protein>
<dbReference type="Gramene" id="TraesJAG7D03G04303080.1">
    <property type="protein sequence ID" value="TraesJAG7D03G04303080.1"/>
    <property type="gene ID" value="TraesJAG7D03G04303080"/>
</dbReference>
<feature type="transmembrane region" description="Helical" evidence="2">
    <location>
        <begin position="768"/>
        <end position="791"/>
    </location>
</feature>
<evidence type="ECO:0000256" key="1">
    <source>
        <dbReference type="SAM" id="MobiDB-lite"/>
    </source>
</evidence>
<reference evidence="4" key="2">
    <citation type="submission" date="2018-10" db="UniProtKB">
        <authorList>
            <consortium name="EnsemblPlants"/>
        </authorList>
    </citation>
    <scope>IDENTIFICATION</scope>
</reference>
<feature type="domain" description="PGG" evidence="3">
    <location>
        <begin position="196"/>
        <end position="309"/>
    </location>
</feature>
<dbReference type="OrthoDB" id="10369349at2759"/>
<dbReference type="Gramene" id="TraesCS7D02G147300.1">
    <property type="protein sequence ID" value="TraesCS7D02G147300.1"/>
    <property type="gene ID" value="TraesCS7D02G147300"/>
</dbReference>
<keyword evidence="2" id="KW-0472">Membrane</keyword>
<dbReference type="Gramene" id="TraesJUL7D03G04363680.1">
    <property type="protein sequence ID" value="TraesJUL7D03G04363680.1"/>
    <property type="gene ID" value="TraesJUL7D03G04363680"/>
</dbReference>
<feature type="transmembrane region" description="Helical" evidence="2">
    <location>
        <begin position="286"/>
        <end position="306"/>
    </location>
</feature>
<dbReference type="InterPro" id="IPR036259">
    <property type="entry name" value="MFS_trans_sf"/>
</dbReference>
<dbReference type="Gramene" id="TraesCLE_scaffold_115993_01G000100.1">
    <property type="protein sequence ID" value="TraesCLE_scaffold_115993_01G000100.1"/>
    <property type="gene ID" value="TraesCLE_scaffold_115993_01G000100"/>
</dbReference>
<dbReference type="Gramene" id="TraesWEE_scaffold_138728_01G000100.1">
    <property type="protein sequence ID" value="TraesWEE_scaffold_138728_01G000100.1"/>
    <property type="gene ID" value="TraesWEE_scaffold_138728_01G000100"/>
</dbReference>
<accession>A0A3B6TAR3</accession>
<name>A0A3B6TAR3_WHEAT</name>
<feature type="domain" description="PGG" evidence="3">
    <location>
        <begin position="514"/>
        <end position="625"/>
    </location>
</feature>
<evidence type="ECO:0000313" key="4">
    <source>
        <dbReference type="EnsemblPlants" id="TraesCS7D02G147300.1"/>
    </source>
</evidence>
<dbReference type="GO" id="GO:0016020">
    <property type="term" value="C:membrane"/>
    <property type="evidence" value="ECO:0000318"/>
    <property type="project" value="GO_Central"/>
</dbReference>
<feature type="transmembrane region" description="Helical" evidence="2">
    <location>
        <begin position="377"/>
        <end position="394"/>
    </location>
</feature>
<dbReference type="Gramene" id="TraesCS7D03G0330300.1">
    <property type="protein sequence ID" value="TraesCS7D03G0330300.1.CDS"/>
    <property type="gene ID" value="TraesCS7D03G0330300"/>
</dbReference>
<dbReference type="Gramene" id="TraesLDM7D03G04326260.1">
    <property type="protein sequence ID" value="TraesLDM7D03G04326260.1"/>
    <property type="gene ID" value="TraesLDM7D03G04326260"/>
</dbReference>
<dbReference type="PANTHER" id="PTHR24177">
    <property type="entry name" value="CASKIN"/>
    <property type="match status" value="1"/>
</dbReference>
<feature type="transmembrane region" description="Helical" evidence="2">
    <location>
        <begin position="833"/>
        <end position="853"/>
    </location>
</feature>
<dbReference type="AlphaFoldDB" id="A0A3B6TAR3"/>
<dbReference type="Gramene" id="TraesPARA_EIv1.0_2537400.1">
    <property type="protein sequence ID" value="TraesPARA_EIv1.0_2537400.1.CDS"/>
    <property type="gene ID" value="TraesPARA_EIv1.0_2537400"/>
</dbReference>
<keyword evidence="2" id="KW-0812">Transmembrane</keyword>
<feature type="transmembrane region" description="Helical" evidence="2">
    <location>
        <begin position="803"/>
        <end position="821"/>
    </location>
</feature>
<dbReference type="SUPFAM" id="SSF103473">
    <property type="entry name" value="MFS general substrate transporter"/>
    <property type="match status" value="1"/>
</dbReference>
<dbReference type="InterPro" id="IPR026961">
    <property type="entry name" value="PGG_dom"/>
</dbReference>
<dbReference type="Pfam" id="PF13962">
    <property type="entry name" value="PGG"/>
    <property type="match status" value="5"/>
</dbReference>
<sequence length="872" mass="95696">MASMQPPSVEVVERGRQSALGKETGQSWEYRLRKYLLLLATLVVTVTYAAGFNPPGGVWQDTRGGQLAGDPIIRATHYHWYLAFYYCNATAFAASLVVIVLILVLAISHDKKIEEGKETTVLVSLRVFMGLDVLSLMSAYGAGTYRDVVSAVLYCTVSVGTVLVYVVCIITMKRLSCFPGKKSESESVSGRAKGKERHCKILMLLATFAVSVTYVAGLSTPGGFWDSTGGSHLPGDPILRDRHDLRLTVFLFCNTTAFVASLFITMQLIIDSKLHEETKGRLPRKYALYACIIVALLGLVSAYIAGSCRETRTTVSVIIILVGASICIRLVLSKWMSSKIKEVAPKWLSCRSSPAHQNGENQQTDNAREAMDKARSLVLLLATLAATITYTAGLDPPGGLWQDNGDGHMAGDPILLTTNARRYKAFYYCNSAALVTSLVAIILVQNKLLLKHHVLEVAMILVLFGLMGAYAAGSCRDVDTSIYAMALAGVVLIYVVIHVVIFTLDHKEKQGDEELLEKRRKRLLLFAILAATITYQAGLTPPGGFLLRDDEFGHRAGDPILLHNFPHRYNAFFYCNTVSFMLSIALIILLVNPNLYWPAIRSNALSVCAGVGLFGLLAGYAAGSTQHIKTSIYIFVLVAVVLLFAAVLLALFLWTEVRRNGNSAGEVEINDNSVAGAPSEPEGNGISLGEGEEQKEEEHKKKTKEEEKQEKKEHAERKYVMLLGILVASVTYQAGLKPPGGAWQSSGNGYEAGNPVMHDNRTPQYLTFFYSNSISFVASILVIIMLLRYWLIKKEYEDWSLRVMKITTVVNFVALLVAYTVGSSRSWKTSLRVAALSVALQGYLAIIILCLSWHHHLEKKPSMASNQGNPPA</sequence>
<organism evidence="4">
    <name type="scientific">Triticum aestivum</name>
    <name type="common">Wheat</name>
    <dbReference type="NCBI Taxonomy" id="4565"/>
    <lineage>
        <taxon>Eukaryota</taxon>
        <taxon>Viridiplantae</taxon>
        <taxon>Streptophyta</taxon>
        <taxon>Embryophyta</taxon>
        <taxon>Tracheophyta</taxon>
        <taxon>Spermatophyta</taxon>
        <taxon>Magnoliopsida</taxon>
        <taxon>Liliopsida</taxon>
        <taxon>Poales</taxon>
        <taxon>Poaceae</taxon>
        <taxon>BOP clade</taxon>
        <taxon>Pooideae</taxon>
        <taxon>Triticodae</taxon>
        <taxon>Triticeae</taxon>
        <taxon>Triticinae</taxon>
        <taxon>Triticum</taxon>
    </lineage>
</organism>
<feature type="transmembrane region" description="Helical" evidence="2">
    <location>
        <begin position="603"/>
        <end position="620"/>
    </location>
</feature>
<feature type="transmembrane region" description="Helical" evidence="2">
    <location>
        <begin position="245"/>
        <end position="265"/>
    </location>
</feature>
<feature type="transmembrane region" description="Helical" evidence="2">
    <location>
        <begin position="425"/>
        <end position="444"/>
    </location>
</feature>
<dbReference type="STRING" id="4565.A0A3B6TAR3"/>
<proteinExistence type="predicted"/>
<dbReference type="EnsemblPlants" id="TraesCS7D02G147300.1">
    <property type="protein sequence ID" value="TraesCS7D02G147300.1"/>
    <property type="gene ID" value="TraesCS7D02G147300"/>
</dbReference>